<evidence type="ECO:0000313" key="2">
    <source>
        <dbReference type="Proteomes" id="UP001501565"/>
    </source>
</evidence>
<dbReference type="EMBL" id="BAABBN010000006">
    <property type="protein sequence ID" value="GAA3922868.1"/>
    <property type="molecule type" value="Genomic_DNA"/>
</dbReference>
<gene>
    <name evidence="1" type="ORF">GCM10022277_18490</name>
</gene>
<protein>
    <submittedName>
        <fullName evidence="1">Uncharacterized protein</fullName>
    </submittedName>
</protein>
<keyword evidence="2" id="KW-1185">Reference proteome</keyword>
<reference evidence="2" key="1">
    <citation type="journal article" date="2019" name="Int. J. Syst. Evol. Microbiol.">
        <title>The Global Catalogue of Microorganisms (GCM) 10K type strain sequencing project: providing services to taxonomists for standard genome sequencing and annotation.</title>
        <authorList>
            <consortium name="The Broad Institute Genomics Platform"/>
            <consortium name="The Broad Institute Genome Sequencing Center for Infectious Disease"/>
            <person name="Wu L."/>
            <person name="Ma J."/>
        </authorList>
    </citation>
    <scope>NUCLEOTIDE SEQUENCE [LARGE SCALE GENOMIC DNA]</scope>
    <source>
        <strain evidence="2">JCM 17551</strain>
    </source>
</reference>
<evidence type="ECO:0000313" key="1">
    <source>
        <dbReference type="EMBL" id="GAA3922868.1"/>
    </source>
</evidence>
<sequence>MKLTILNCETKKKGSYLLSLKYGDHELVVESNVCEGVVPYMEYRDVLQEILHKDVGEAKNMNRLMFKIYREESVDFPAEVGEF</sequence>
<comment type="caution">
    <text evidence="1">The sequence shown here is derived from an EMBL/GenBank/DDBJ whole genome shotgun (WGS) entry which is preliminary data.</text>
</comment>
<dbReference type="Proteomes" id="UP001501565">
    <property type="component" value="Unassembled WGS sequence"/>
</dbReference>
<name>A0ABP7MGW7_9GAMM</name>
<dbReference type="RefSeq" id="WP_344797829.1">
    <property type="nucleotide sequence ID" value="NZ_BAABBN010000006.1"/>
</dbReference>
<accession>A0ABP7MGW7</accession>
<organism evidence="1 2">
    <name type="scientific">Litoribacillus peritrichatus</name>
    <dbReference type="NCBI Taxonomy" id="718191"/>
    <lineage>
        <taxon>Bacteria</taxon>
        <taxon>Pseudomonadati</taxon>
        <taxon>Pseudomonadota</taxon>
        <taxon>Gammaproteobacteria</taxon>
        <taxon>Oceanospirillales</taxon>
        <taxon>Oceanospirillaceae</taxon>
        <taxon>Litoribacillus</taxon>
    </lineage>
</organism>
<proteinExistence type="predicted"/>